<dbReference type="AlphaFoldDB" id="A0A0K0DAQ2"/>
<sequence>MTSWLRVNEWDGLWLLCVFCTTPFTYATSPVEASRISAQLKRKGKGVHLSESFTYKIHFDCRGFGVHDMALINKHHDSEGAISYAKYRYMGDVQVLSAQSIFKHHDNNRERISKNFGGSEFTISKQREKMKSDSKKSETEGNCVKKSDVDVGNIDEPTQHSAAESDQRKKSGKAKESPDDVGRIEATGVEEQHH</sequence>
<feature type="signal peptide" evidence="2">
    <location>
        <begin position="1"/>
        <end position="27"/>
    </location>
</feature>
<keyword evidence="2" id="KW-0732">Signal</keyword>
<evidence type="ECO:0000313" key="3">
    <source>
        <dbReference type="Proteomes" id="UP000035642"/>
    </source>
</evidence>
<feature type="region of interest" description="Disordered" evidence="1">
    <location>
        <begin position="125"/>
        <end position="194"/>
    </location>
</feature>
<reference evidence="3" key="1">
    <citation type="submission" date="2012-09" db="EMBL/GenBank/DDBJ databases">
        <authorList>
            <person name="Martin A.A."/>
        </authorList>
    </citation>
    <scope>NUCLEOTIDE SEQUENCE</scope>
</reference>
<proteinExistence type="predicted"/>
<organism evidence="3 4">
    <name type="scientific">Angiostrongylus cantonensis</name>
    <name type="common">Rat lungworm</name>
    <dbReference type="NCBI Taxonomy" id="6313"/>
    <lineage>
        <taxon>Eukaryota</taxon>
        <taxon>Metazoa</taxon>
        <taxon>Ecdysozoa</taxon>
        <taxon>Nematoda</taxon>
        <taxon>Chromadorea</taxon>
        <taxon>Rhabditida</taxon>
        <taxon>Rhabditina</taxon>
        <taxon>Rhabditomorpha</taxon>
        <taxon>Strongyloidea</taxon>
        <taxon>Metastrongylidae</taxon>
        <taxon>Angiostrongylus</taxon>
    </lineage>
</organism>
<dbReference type="Proteomes" id="UP000035642">
    <property type="component" value="Unassembled WGS sequence"/>
</dbReference>
<keyword evidence="3" id="KW-1185">Reference proteome</keyword>
<reference evidence="4" key="2">
    <citation type="submission" date="2017-02" db="UniProtKB">
        <authorList>
            <consortium name="WormBaseParasite"/>
        </authorList>
    </citation>
    <scope>IDENTIFICATION</scope>
</reference>
<dbReference type="WBParaSite" id="ACAC_0000739201-mRNA-1">
    <property type="protein sequence ID" value="ACAC_0000739201-mRNA-1"/>
    <property type="gene ID" value="ACAC_0000739201"/>
</dbReference>
<protein>
    <submittedName>
        <fullName evidence="4">Yippee domain-containing protein</fullName>
    </submittedName>
</protein>
<name>A0A0K0DAQ2_ANGCA</name>
<feature type="compositionally biased region" description="Basic and acidic residues" evidence="1">
    <location>
        <begin position="163"/>
        <end position="183"/>
    </location>
</feature>
<accession>A0A0K0DAQ2</accession>
<feature type="chain" id="PRO_5005326807" evidence="2">
    <location>
        <begin position="28"/>
        <end position="194"/>
    </location>
</feature>
<evidence type="ECO:0000256" key="1">
    <source>
        <dbReference type="SAM" id="MobiDB-lite"/>
    </source>
</evidence>
<feature type="compositionally biased region" description="Basic and acidic residues" evidence="1">
    <location>
        <begin position="125"/>
        <end position="149"/>
    </location>
</feature>
<evidence type="ECO:0000313" key="4">
    <source>
        <dbReference type="WBParaSite" id="ACAC_0000739201-mRNA-1"/>
    </source>
</evidence>
<evidence type="ECO:0000256" key="2">
    <source>
        <dbReference type="SAM" id="SignalP"/>
    </source>
</evidence>